<dbReference type="SUPFAM" id="SSF53098">
    <property type="entry name" value="Ribonuclease H-like"/>
    <property type="match status" value="1"/>
</dbReference>
<dbReference type="PANTHER" id="PTHR35046">
    <property type="entry name" value="ZINC KNUCKLE (CCHC-TYPE) FAMILY PROTEIN"/>
    <property type="match status" value="1"/>
</dbReference>
<dbReference type="PROSITE" id="PS50994">
    <property type="entry name" value="INTEGRASE"/>
    <property type="match status" value="1"/>
</dbReference>
<reference evidence="2" key="2">
    <citation type="submission" date="2022-01" db="EMBL/GenBank/DDBJ databases">
        <authorList>
            <person name="Yamashiro T."/>
            <person name="Shiraishi A."/>
            <person name="Satake H."/>
            <person name="Nakayama K."/>
        </authorList>
    </citation>
    <scope>NUCLEOTIDE SEQUENCE</scope>
</reference>
<name>A0ABQ5CCR1_9ASTR</name>
<dbReference type="PANTHER" id="PTHR35046:SF18">
    <property type="entry name" value="RNA-DIRECTED DNA POLYMERASE"/>
    <property type="match status" value="1"/>
</dbReference>
<dbReference type="Gene3D" id="3.30.420.10">
    <property type="entry name" value="Ribonuclease H-like superfamily/Ribonuclease H"/>
    <property type="match status" value="1"/>
</dbReference>
<evidence type="ECO:0000313" key="3">
    <source>
        <dbReference type="Proteomes" id="UP001151760"/>
    </source>
</evidence>
<dbReference type="Proteomes" id="UP001151760">
    <property type="component" value="Unassembled WGS sequence"/>
</dbReference>
<keyword evidence="3" id="KW-1185">Reference proteome</keyword>
<protein>
    <submittedName>
        <fullName evidence="2">Retrotransposable element Tf2</fullName>
    </submittedName>
</protein>
<feature type="domain" description="Integrase catalytic" evidence="1">
    <location>
        <begin position="22"/>
        <end position="155"/>
    </location>
</feature>
<proteinExistence type="predicted"/>
<reference evidence="2" key="1">
    <citation type="journal article" date="2022" name="Int. J. Mol. Sci.">
        <title>Draft Genome of Tanacetum Coccineum: Genomic Comparison of Closely Related Tanacetum-Family Plants.</title>
        <authorList>
            <person name="Yamashiro T."/>
            <person name="Shiraishi A."/>
            <person name="Nakayama K."/>
            <person name="Satake H."/>
        </authorList>
    </citation>
    <scope>NUCLEOTIDE SEQUENCE</scope>
</reference>
<evidence type="ECO:0000259" key="1">
    <source>
        <dbReference type="PROSITE" id="PS50994"/>
    </source>
</evidence>
<comment type="caution">
    <text evidence="2">The sequence shown here is derived from an EMBL/GenBank/DDBJ whole genome shotgun (WGS) entry which is preliminary data.</text>
</comment>
<organism evidence="2 3">
    <name type="scientific">Tanacetum coccineum</name>
    <dbReference type="NCBI Taxonomy" id="301880"/>
    <lineage>
        <taxon>Eukaryota</taxon>
        <taxon>Viridiplantae</taxon>
        <taxon>Streptophyta</taxon>
        <taxon>Embryophyta</taxon>
        <taxon>Tracheophyta</taxon>
        <taxon>Spermatophyta</taxon>
        <taxon>Magnoliopsida</taxon>
        <taxon>eudicotyledons</taxon>
        <taxon>Gunneridae</taxon>
        <taxon>Pentapetalae</taxon>
        <taxon>asterids</taxon>
        <taxon>campanulids</taxon>
        <taxon>Asterales</taxon>
        <taxon>Asteraceae</taxon>
        <taxon>Asteroideae</taxon>
        <taxon>Anthemideae</taxon>
        <taxon>Anthemidinae</taxon>
        <taxon>Tanacetum</taxon>
    </lineage>
</organism>
<gene>
    <name evidence="2" type="ORF">Tco_0894331</name>
</gene>
<sequence>MVCHSRVRNHLKTDLATSLGLLQPLPILQKVWSEVSMDFDGLPASKWKTVIWVMVHRLSKYNHFVPLSHPYTATQVAHDFLDNICKLHGLPKVIVSDRDKVFLSKFWQELFKLLDVSLHMSIAYHPQTIEQNEVVNRCLEGFLRCMTGERPKEWV</sequence>
<dbReference type="InterPro" id="IPR001584">
    <property type="entry name" value="Integrase_cat-core"/>
</dbReference>
<dbReference type="EMBL" id="BQNB010014132">
    <property type="protein sequence ID" value="GJT24394.1"/>
    <property type="molecule type" value="Genomic_DNA"/>
</dbReference>
<dbReference type="InterPro" id="IPR036397">
    <property type="entry name" value="RNaseH_sf"/>
</dbReference>
<dbReference type="InterPro" id="IPR012337">
    <property type="entry name" value="RNaseH-like_sf"/>
</dbReference>
<accession>A0ABQ5CCR1</accession>
<evidence type="ECO:0000313" key="2">
    <source>
        <dbReference type="EMBL" id="GJT24394.1"/>
    </source>
</evidence>